<accession>A0A922DWI5</accession>
<evidence type="ECO:0000313" key="1">
    <source>
        <dbReference type="EMBL" id="KAG6692209.1"/>
    </source>
</evidence>
<comment type="caution">
    <text evidence="1">The sequence shown here is derived from an EMBL/GenBank/DDBJ whole genome shotgun (WGS) entry which is preliminary data.</text>
</comment>
<name>A0A922DWI5_CARIL</name>
<evidence type="ECO:0000313" key="2">
    <source>
        <dbReference type="Proteomes" id="UP000811246"/>
    </source>
</evidence>
<evidence type="ECO:0008006" key="3">
    <source>
        <dbReference type="Google" id="ProtNLM"/>
    </source>
</evidence>
<proteinExistence type="predicted"/>
<feature type="non-terminal residue" evidence="1">
    <location>
        <position position="1"/>
    </location>
</feature>
<gene>
    <name evidence="1" type="ORF">I3842_10G103000</name>
</gene>
<dbReference type="Proteomes" id="UP000811246">
    <property type="component" value="Chromosome 10"/>
</dbReference>
<dbReference type="EMBL" id="CM031834">
    <property type="protein sequence ID" value="KAG6692209.1"/>
    <property type="molecule type" value="Genomic_DNA"/>
</dbReference>
<sequence>KFDVEKFTGENNFGLWRIKMRALLVQEDGKVDVQRDILQKAHSVLILSLGDNVLREVASEETAAGIWLKLEHLSI</sequence>
<reference evidence="1" key="1">
    <citation type="submission" date="2021-01" db="EMBL/GenBank/DDBJ databases">
        <authorList>
            <person name="Lovell J.T."/>
            <person name="Bentley N."/>
            <person name="Bhattarai G."/>
            <person name="Jenkins J.W."/>
            <person name="Sreedasyam A."/>
            <person name="Alarcon Y."/>
            <person name="Bock C."/>
            <person name="Boston L."/>
            <person name="Carlson J."/>
            <person name="Cervantes K."/>
            <person name="Clermont K."/>
            <person name="Krom N."/>
            <person name="Kubenka K."/>
            <person name="Mamidi S."/>
            <person name="Mattison C."/>
            <person name="Monteros M."/>
            <person name="Pisani C."/>
            <person name="Plott C."/>
            <person name="Rajasekar S."/>
            <person name="Rhein H.S."/>
            <person name="Rohla C."/>
            <person name="Song M."/>
            <person name="Hilaire R.S."/>
            <person name="Shu S."/>
            <person name="Wells L."/>
            <person name="Wang X."/>
            <person name="Webber J."/>
            <person name="Heerema R.J."/>
            <person name="Klein P."/>
            <person name="Conner P."/>
            <person name="Grauke L."/>
            <person name="Grimwood J."/>
            <person name="Schmutz J."/>
            <person name="Randall J.J."/>
        </authorList>
    </citation>
    <scope>NUCLEOTIDE SEQUENCE</scope>
    <source>
        <tissue evidence="1">Leaf</tissue>
    </source>
</reference>
<organism evidence="1 2">
    <name type="scientific">Carya illinoinensis</name>
    <name type="common">Pecan</name>
    <dbReference type="NCBI Taxonomy" id="32201"/>
    <lineage>
        <taxon>Eukaryota</taxon>
        <taxon>Viridiplantae</taxon>
        <taxon>Streptophyta</taxon>
        <taxon>Embryophyta</taxon>
        <taxon>Tracheophyta</taxon>
        <taxon>Spermatophyta</taxon>
        <taxon>Magnoliopsida</taxon>
        <taxon>eudicotyledons</taxon>
        <taxon>Gunneridae</taxon>
        <taxon>Pentapetalae</taxon>
        <taxon>rosids</taxon>
        <taxon>fabids</taxon>
        <taxon>Fagales</taxon>
        <taxon>Juglandaceae</taxon>
        <taxon>Carya</taxon>
    </lineage>
</organism>
<dbReference type="AlphaFoldDB" id="A0A922DWI5"/>
<protein>
    <recommendedName>
        <fullName evidence="3">Retrovirus-related Pol polyprotein from transposon TNT 1-94</fullName>
    </recommendedName>
</protein>